<comment type="caution">
    <text evidence="1">The sequence shown here is derived from an EMBL/GenBank/DDBJ whole genome shotgun (WGS) entry which is preliminary data.</text>
</comment>
<proteinExistence type="predicted"/>
<dbReference type="AlphaFoldDB" id="A0A151NUC2"/>
<keyword evidence="2" id="KW-1185">Reference proteome</keyword>
<accession>A0A151NUC2</accession>
<name>A0A151NUC2_ALLMI</name>
<reference evidence="1 2" key="1">
    <citation type="journal article" date="2012" name="Genome Biol.">
        <title>Sequencing three crocodilian genomes to illuminate the evolution of archosaurs and amniotes.</title>
        <authorList>
            <person name="St John J.A."/>
            <person name="Braun E.L."/>
            <person name="Isberg S.R."/>
            <person name="Miles L.G."/>
            <person name="Chong A.Y."/>
            <person name="Gongora J."/>
            <person name="Dalzell P."/>
            <person name="Moran C."/>
            <person name="Bed'hom B."/>
            <person name="Abzhanov A."/>
            <person name="Burgess S.C."/>
            <person name="Cooksey A.M."/>
            <person name="Castoe T.A."/>
            <person name="Crawford N.G."/>
            <person name="Densmore L.D."/>
            <person name="Drew J.C."/>
            <person name="Edwards S.V."/>
            <person name="Faircloth B.C."/>
            <person name="Fujita M.K."/>
            <person name="Greenwold M.J."/>
            <person name="Hoffmann F.G."/>
            <person name="Howard J.M."/>
            <person name="Iguchi T."/>
            <person name="Janes D.E."/>
            <person name="Khan S.Y."/>
            <person name="Kohno S."/>
            <person name="de Koning A.J."/>
            <person name="Lance S.L."/>
            <person name="McCarthy F.M."/>
            <person name="McCormack J.E."/>
            <person name="Merchant M.E."/>
            <person name="Peterson D.G."/>
            <person name="Pollock D.D."/>
            <person name="Pourmand N."/>
            <person name="Raney B.J."/>
            <person name="Roessler K.A."/>
            <person name="Sanford J.R."/>
            <person name="Sawyer R.H."/>
            <person name="Schmidt C.J."/>
            <person name="Triplett E.W."/>
            <person name="Tuberville T.D."/>
            <person name="Venegas-Anaya M."/>
            <person name="Howard J.T."/>
            <person name="Jarvis E.D."/>
            <person name="Guillette L.J.Jr."/>
            <person name="Glenn T.C."/>
            <person name="Green R.E."/>
            <person name="Ray D.A."/>
        </authorList>
    </citation>
    <scope>NUCLEOTIDE SEQUENCE [LARGE SCALE GENOMIC DNA]</scope>
    <source>
        <strain evidence="1">KSC_2009_1</strain>
    </source>
</reference>
<gene>
    <name evidence="1" type="ORF">Y1Q_0000019</name>
</gene>
<dbReference type="Proteomes" id="UP000050525">
    <property type="component" value="Unassembled WGS sequence"/>
</dbReference>
<protein>
    <submittedName>
        <fullName evidence="1">Uncharacterized protein</fullName>
    </submittedName>
</protein>
<dbReference type="EMBL" id="AKHW03002066">
    <property type="protein sequence ID" value="KYO40169.1"/>
    <property type="molecule type" value="Genomic_DNA"/>
</dbReference>
<evidence type="ECO:0000313" key="1">
    <source>
        <dbReference type="EMBL" id="KYO40169.1"/>
    </source>
</evidence>
<organism evidence="1 2">
    <name type="scientific">Alligator mississippiensis</name>
    <name type="common">American alligator</name>
    <dbReference type="NCBI Taxonomy" id="8496"/>
    <lineage>
        <taxon>Eukaryota</taxon>
        <taxon>Metazoa</taxon>
        <taxon>Chordata</taxon>
        <taxon>Craniata</taxon>
        <taxon>Vertebrata</taxon>
        <taxon>Euteleostomi</taxon>
        <taxon>Archelosauria</taxon>
        <taxon>Archosauria</taxon>
        <taxon>Crocodylia</taxon>
        <taxon>Alligatoridae</taxon>
        <taxon>Alligatorinae</taxon>
        <taxon>Alligator</taxon>
    </lineage>
</organism>
<sequence>MGSCVRGHRVLSAEWRNAPDVPPADSEILSGGEWSGIWTKGSLKAQADGYKNKVMGTSYFLRYLEAACSLERTYLHLFC</sequence>
<evidence type="ECO:0000313" key="2">
    <source>
        <dbReference type="Proteomes" id="UP000050525"/>
    </source>
</evidence>